<protein>
    <submittedName>
        <fullName evidence="1">Uncharacterized protein</fullName>
    </submittedName>
</protein>
<dbReference type="Proteomes" id="UP000182235">
    <property type="component" value="Unassembled WGS sequence"/>
</dbReference>
<organism evidence="1 2">
    <name type="scientific">Emergomyces pasteurianus Ep9510</name>
    <dbReference type="NCBI Taxonomy" id="1447872"/>
    <lineage>
        <taxon>Eukaryota</taxon>
        <taxon>Fungi</taxon>
        <taxon>Dikarya</taxon>
        <taxon>Ascomycota</taxon>
        <taxon>Pezizomycotina</taxon>
        <taxon>Eurotiomycetes</taxon>
        <taxon>Eurotiomycetidae</taxon>
        <taxon>Onygenales</taxon>
        <taxon>Ajellomycetaceae</taxon>
        <taxon>Emergomyces</taxon>
    </lineage>
</organism>
<reference evidence="1 2" key="1">
    <citation type="submission" date="2015-07" db="EMBL/GenBank/DDBJ databases">
        <title>Emmonsia species relationships and genome sequence.</title>
        <authorList>
            <consortium name="The Broad Institute Genomics Platform"/>
            <person name="Cuomo C.A."/>
            <person name="Munoz J.F."/>
            <person name="Imamovic A."/>
            <person name="Priest M.E."/>
            <person name="Young S."/>
            <person name="Clay O.K."/>
            <person name="McEwen J.G."/>
        </authorList>
    </citation>
    <scope>NUCLEOTIDE SEQUENCE [LARGE SCALE GENOMIC DNA]</scope>
    <source>
        <strain evidence="1 2">UAMH 9510</strain>
    </source>
</reference>
<gene>
    <name evidence="1" type="ORF">AJ78_08904</name>
</gene>
<comment type="caution">
    <text evidence="1">The sequence shown here is derived from an EMBL/GenBank/DDBJ whole genome shotgun (WGS) entry which is preliminary data.</text>
</comment>
<evidence type="ECO:0000313" key="2">
    <source>
        <dbReference type="Proteomes" id="UP000182235"/>
    </source>
</evidence>
<evidence type="ECO:0000313" key="1">
    <source>
        <dbReference type="EMBL" id="OJD09830.1"/>
    </source>
</evidence>
<keyword evidence="2" id="KW-1185">Reference proteome</keyword>
<accession>A0A1J9P0T7</accession>
<sequence length="64" mass="7628">MRRGWGIFGENTFDEEKGLLRGRFSDDDDDDNVADLRIPWILKTSIILNYTEYYPNLERWKSSV</sequence>
<dbReference type="VEuPathDB" id="FungiDB:AJ78_08904"/>
<dbReference type="EMBL" id="LGRN01001102">
    <property type="protein sequence ID" value="OJD09830.1"/>
    <property type="molecule type" value="Genomic_DNA"/>
</dbReference>
<dbReference type="AlphaFoldDB" id="A0A1J9P0T7"/>
<proteinExistence type="predicted"/>
<name>A0A1J9P0T7_9EURO</name>